<dbReference type="AlphaFoldDB" id="A0A9N7U0V2"/>
<feature type="chain" id="PRO_5040466709" evidence="2">
    <location>
        <begin position="20"/>
        <end position="118"/>
    </location>
</feature>
<dbReference type="EMBL" id="CADEAL010000585">
    <property type="protein sequence ID" value="CAB1422470.1"/>
    <property type="molecule type" value="Genomic_DNA"/>
</dbReference>
<organism evidence="3 4">
    <name type="scientific">Pleuronectes platessa</name>
    <name type="common">European plaice</name>
    <dbReference type="NCBI Taxonomy" id="8262"/>
    <lineage>
        <taxon>Eukaryota</taxon>
        <taxon>Metazoa</taxon>
        <taxon>Chordata</taxon>
        <taxon>Craniata</taxon>
        <taxon>Vertebrata</taxon>
        <taxon>Euteleostomi</taxon>
        <taxon>Actinopterygii</taxon>
        <taxon>Neopterygii</taxon>
        <taxon>Teleostei</taxon>
        <taxon>Neoteleostei</taxon>
        <taxon>Acanthomorphata</taxon>
        <taxon>Carangaria</taxon>
        <taxon>Pleuronectiformes</taxon>
        <taxon>Pleuronectoidei</taxon>
        <taxon>Pleuronectidae</taxon>
        <taxon>Pleuronectes</taxon>
    </lineage>
</organism>
<evidence type="ECO:0000256" key="1">
    <source>
        <dbReference type="SAM" id="MobiDB-lite"/>
    </source>
</evidence>
<reference evidence="3" key="1">
    <citation type="submission" date="2020-03" db="EMBL/GenBank/DDBJ databases">
        <authorList>
            <person name="Weist P."/>
        </authorList>
    </citation>
    <scope>NUCLEOTIDE SEQUENCE</scope>
</reference>
<keyword evidence="4" id="KW-1185">Reference proteome</keyword>
<gene>
    <name evidence="3" type="ORF">PLEPLA_LOCUS10386</name>
</gene>
<accession>A0A9N7U0V2</accession>
<evidence type="ECO:0000256" key="2">
    <source>
        <dbReference type="SAM" id="SignalP"/>
    </source>
</evidence>
<proteinExistence type="predicted"/>
<name>A0A9N7U0V2_PLEPL</name>
<sequence>MSSGVVLLWLINLFDQQQPEESLTCRSSGLLEVLTALGSLVCLRPAARSVYSCESSELEASAISTQQHFVMNGSALDGGTEGQRDGGTEGQRDRGTEGQRDRGTEGYSCNALQPLVNG</sequence>
<protein>
    <submittedName>
        <fullName evidence="3">Uncharacterized protein</fullName>
    </submittedName>
</protein>
<keyword evidence="2" id="KW-0732">Signal</keyword>
<feature type="compositionally biased region" description="Basic and acidic residues" evidence="1">
    <location>
        <begin position="82"/>
        <end position="104"/>
    </location>
</feature>
<dbReference type="Proteomes" id="UP001153269">
    <property type="component" value="Unassembled WGS sequence"/>
</dbReference>
<comment type="caution">
    <text evidence="3">The sequence shown here is derived from an EMBL/GenBank/DDBJ whole genome shotgun (WGS) entry which is preliminary data.</text>
</comment>
<evidence type="ECO:0000313" key="4">
    <source>
        <dbReference type="Proteomes" id="UP001153269"/>
    </source>
</evidence>
<feature type="region of interest" description="Disordered" evidence="1">
    <location>
        <begin position="73"/>
        <end position="109"/>
    </location>
</feature>
<feature type="signal peptide" evidence="2">
    <location>
        <begin position="1"/>
        <end position="19"/>
    </location>
</feature>
<evidence type="ECO:0000313" key="3">
    <source>
        <dbReference type="EMBL" id="CAB1422470.1"/>
    </source>
</evidence>